<feature type="domain" description="Peptidase S8/S53" evidence="8">
    <location>
        <begin position="170"/>
        <end position="367"/>
    </location>
</feature>
<sequence length="1086" mass="118776">MHSFLLIWNIATYTWSIISFICTPTEGKLHGKPISRYIVEYQNPSQLVRHKEAYFRDLLDTHLKSNNISVNDITPLNEAPELFSGISLTVHNPEGAKKLRAASFIKVCPIFSSLTDSGLAIYPVLSVSRPVFLQTPKVLNNLTEGSSADLFEPHLQVGISRLHDKGYRCKGINIAVIDTGCDCQHPALGKGFGPGFKIAKGYDFVGDAYNGTTLPKPDNNPCTPCAVSTNCMALISWAFYPPTKIQWASEEYAQRQRCPLTGFLDVRKILTMSWLLQPCSEHIRTAVAIAVFDFAADVFSLSVGAPGGWAGGSIAAVIASRIAHRRAVIVSAGNLGEEGMFFSTSPSTGTGTISVGSVQSTALVSYSFTTSATGSRTFNYFATFTIEAGTFPVYPISSIKRGLDDACKPLPADLPNLSKHIVLVRRSQTHACTLETQLGNLLKKGTQRVLWTNVCAFLLPLLSLNNSSPEYVARDASHGVSVGVVTREIGTMLREMYFDNPGKLSVTISQDFSIAQGMFLQCLHKSHPHKRHLHKKILLRLLNNSDHPEHLRFTQLLLPIVEKSAPSPISEFSYCKLKQCRKLTQSLLVGQCLISNLPSPGCLELAATSYAIASGTSISAPQVSLIFLGKMAGIAALIISAQGKGINPHEIYTRIASSSTPVLNYTGSGILESVCHQGAGLVNAWCAAMATTVVSTHSFSLNDTLHFNGTQPLSIVNKGKHPVSYTVDHVTAGTALALDKHNIPNPWPVPLIPGTAVVSFSVDKFVLNPGQTFKLQVKFRAPSGLDELTLPVYSGFVMLKTGTECESHTIPYYGVGAALKKRPGNLFPRIMLDYGYSYQENYTLPALDSGLTGLPVKEYHRFTLQGLDLPVIEYRLAFGTPLILFHLVQGDTAIPPSLLPLKTARDPKSNPTLSTSPPPQIPSKADKTDSHQHSRLFTRAEYSAIKRSSYHAIPDDFPGRITNEFRDLRLLGSIKSYETLQRWRTRHGCVSISHLADAASIAFTGEVFDLSVPDYQHAKPKSVPDGNYRILVRSCNGRDQTEEVIIPPLYRALRVTGNPQDENDYEAWISPVFSIRRSKPPTQKPS</sequence>
<evidence type="ECO:0000256" key="3">
    <source>
        <dbReference type="ARBA" id="ARBA00022729"/>
    </source>
</evidence>
<protein>
    <recommendedName>
        <fullName evidence="12">Peptidase S8/S53 domain-containing protein</fullName>
    </recommendedName>
</protein>
<evidence type="ECO:0000259" key="9">
    <source>
        <dbReference type="Pfam" id="PF06280"/>
    </source>
</evidence>
<reference evidence="10 11" key="1">
    <citation type="submission" date="2015-08" db="EMBL/GenBank/DDBJ databases">
        <title>Next Generation Sequencing and Analysis of the Genome of Puccinia sorghi L Schw, the Causal Agent of Maize Common Rust.</title>
        <authorList>
            <person name="Rochi L."/>
            <person name="Burguener G."/>
            <person name="Darino M."/>
            <person name="Turjanski A."/>
            <person name="Kreff E."/>
            <person name="Dieguez M.J."/>
            <person name="Sacco F."/>
        </authorList>
    </citation>
    <scope>NUCLEOTIDE SEQUENCE [LARGE SCALE GENOMIC DNA]</scope>
    <source>
        <strain evidence="10 11">RO10H11247</strain>
    </source>
</reference>
<dbReference type="PROSITE" id="PS00136">
    <property type="entry name" value="SUBTILASE_ASP"/>
    <property type="match status" value="1"/>
</dbReference>
<organism evidence="10 11">
    <name type="scientific">Puccinia sorghi</name>
    <dbReference type="NCBI Taxonomy" id="27349"/>
    <lineage>
        <taxon>Eukaryota</taxon>
        <taxon>Fungi</taxon>
        <taxon>Dikarya</taxon>
        <taxon>Basidiomycota</taxon>
        <taxon>Pucciniomycotina</taxon>
        <taxon>Pucciniomycetes</taxon>
        <taxon>Pucciniales</taxon>
        <taxon>Pucciniaceae</taxon>
        <taxon>Puccinia</taxon>
    </lineage>
</organism>
<keyword evidence="2" id="KW-0645">Protease</keyword>
<dbReference type="GO" id="GO:0006508">
    <property type="term" value="P:proteolysis"/>
    <property type="evidence" value="ECO:0007669"/>
    <property type="project" value="UniProtKB-KW"/>
</dbReference>
<dbReference type="STRING" id="27349.A0A0L6UEC4"/>
<dbReference type="VEuPathDB" id="FungiDB:VP01_684g4"/>
<accession>A0A0L6UEC4</accession>
<keyword evidence="3 7" id="KW-0732">Signal</keyword>
<dbReference type="AlphaFoldDB" id="A0A0L6UEC4"/>
<evidence type="ECO:0000256" key="2">
    <source>
        <dbReference type="ARBA" id="ARBA00022670"/>
    </source>
</evidence>
<evidence type="ECO:0000313" key="11">
    <source>
        <dbReference type="Proteomes" id="UP000037035"/>
    </source>
</evidence>
<evidence type="ECO:0008006" key="12">
    <source>
        <dbReference type="Google" id="ProtNLM"/>
    </source>
</evidence>
<dbReference type="PANTHER" id="PTHR43806:SF66">
    <property type="entry name" value="SERIN ENDOPEPTIDASE"/>
    <property type="match status" value="1"/>
</dbReference>
<dbReference type="OrthoDB" id="206201at2759"/>
<dbReference type="InterPro" id="IPR050131">
    <property type="entry name" value="Peptidase_S8_subtilisin-like"/>
</dbReference>
<dbReference type="Pfam" id="PF06280">
    <property type="entry name" value="fn3_5"/>
    <property type="match status" value="1"/>
</dbReference>
<evidence type="ECO:0000256" key="6">
    <source>
        <dbReference type="SAM" id="MobiDB-lite"/>
    </source>
</evidence>
<dbReference type="EMBL" id="LAVV01012216">
    <property type="protein sequence ID" value="KNZ46903.1"/>
    <property type="molecule type" value="Genomic_DNA"/>
</dbReference>
<dbReference type="SUPFAM" id="SSF52743">
    <property type="entry name" value="Subtilisin-like"/>
    <property type="match status" value="1"/>
</dbReference>
<dbReference type="GO" id="GO:0004252">
    <property type="term" value="F:serine-type endopeptidase activity"/>
    <property type="evidence" value="ECO:0007669"/>
    <property type="project" value="InterPro"/>
</dbReference>
<evidence type="ECO:0000256" key="4">
    <source>
        <dbReference type="ARBA" id="ARBA00022801"/>
    </source>
</evidence>
<dbReference type="GO" id="GO:0016020">
    <property type="term" value="C:membrane"/>
    <property type="evidence" value="ECO:0007669"/>
    <property type="project" value="InterPro"/>
</dbReference>
<dbReference type="InterPro" id="IPR023827">
    <property type="entry name" value="Peptidase_S8_Asp-AS"/>
</dbReference>
<dbReference type="InterPro" id="IPR036852">
    <property type="entry name" value="Peptidase_S8/S53_dom_sf"/>
</dbReference>
<dbReference type="Pfam" id="PF00082">
    <property type="entry name" value="Peptidase_S8"/>
    <property type="match status" value="1"/>
</dbReference>
<dbReference type="GO" id="GO:0005615">
    <property type="term" value="C:extracellular space"/>
    <property type="evidence" value="ECO:0007669"/>
    <property type="project" value="TreeGrafter"/>
</dbReference>
<feature type="chain" id="PRO_5005567641" description="Peptidase S8/S53 domain-containing protein" evidence="7">
    <location>
        <begin position="28"/>
        <end position="1086"/>
    </location>
</feature>
<dbReference type="Proteomes" id="UP000037035">
    <property type="component" value="Unassembled WGS sequence"/>
</dbReference>
<feature type="signal peptide" evidence="7">
    <location>
        <begin position="1"/>
        <end position="27"/>
    </location>
</feature>
<evidence type="ECO:0000259" key="8">
    <source>
        <dbReference type="Pfam" id="PF00082"/>
    </source>
</evidence>
<evidence type="ECO:0000313" key="10">
    <source>
        <dbReference type="EMBL" id="KNZ46903.1"/>
    </source>
</evidence>
<evidence type="ECO:0000256" key="5">
    <source>
        <dbReference type="ARBA" id="ARBA00022825"/>
    </source>
</evidence>
<dbReference type="InterPro" id="IPR010435">
    <property type="entry name" value="C5a/SBT2-like_Fn3"/>
</dbReference>
<dbReference type="PANTHER" id="PTHR43806">
    <property type="entry name" value="PEPTIDASE S8"/>
    <property type="match status" value="1"/>
</dbReference>
<comment type="similarity">
    <text evidence="1">Belongs to the peptidase S8 family.</text>
</comment>
<proteinExistence type="inferred from homology"/>
<feature type="domain" description="C5a peptidase/Subtilisin-like protease SBT2-like Fn3-like" evidence="9">
    <location>
        <begin position="700"/>
        <end position="812"/>
    </location>
</feature>
<evidence type="ECO:0000256" key="1">
    <source>
        <dbReference type="ARBA" id="ARBA00011073"/>
    </source>
</evidence>
<keyword evidence="5" id="KW-0720">Serine protease</keyword>
<dbReference type="InterPro" id="IPR000209">
    <property type="entry name" value="Peptidase_S8/S53_dom"/>
</dbReference>
<name>A0A0L6UEC4_9BASI</name>
<dbReference type="Gene3D" id="3.40.50.200">
    <property type="entry name" value="Peptidase S8/S53 domain"/>
    <property type="match status" value="3"/>
</dbReference>
<gene>
    <name evidence="10" type="ORF">VP01_684g4</name>
</gene>
<comment type="caution">
    <text evidence="10">The sequence shown here is derived from an EMBL/GenBank/DDBJ whole genome shotgun (WGS) entry which is preliminary data.</text>
</comment>
<evidence type="ECO:0000256" key="7">
    <source>
        <dbReference type="SAM" id="SignalP"/>
    </source>
</evidence>
<keyword evidence="11" id="KW-1185">Reference proteome</keyword>
<keyword evidence="4" id="KW-0378">Hydrolase</keyword>
<feature type="region of interest" description="Disordered" evidence="6">
    <location>
        <begin position="899"/>
        <end position="932"/>
    </location>
</feature>